<keyword evidence="9 16" id="KW-0408">Iron</keyword>
<dbReference type="NCBIfam" id="TIGR00437">
    <property type="entry name" value="feoB"/>
    <property type="match status" value="1"/>
</dbReference>
<dbReference type="CDD" id="cd01879">
    <property type="entry name" value="FeoB"/>
    <property type="match status" value="1"/>
</dbReference>
<dbReference type="InterPro" id="IPR003373">
    <property type="entry name" value="Fe2_transport_prot-B"/>
</dbReference>
<dbReference type="InterPro" id="IPR027417">
    <property type="entry name" value="P-loop_NTPase"/>
</dbReference>
<keyword evidence="10" id="KW-0406">Ion transport</keyword>
<feature type="transmembrane region" description="Helical" evidence="16">
    <location>
        <begin position="458"/>
        <end position="476"/>
    </location>
</feature>
<keyword evidence="15" id="KW-0479">Metal-binding</keyword>
<feature type="transmembrane region" description="Helical" evidence="16">
    <location>
        <begin position="559"/>
        <end position="581"/>
    </location>
</feature>
<keyword evidence="11 14" id="KW-0342">GTP-binding</keyword>
<dbReference type="Pfam" id="PF02421">
    <property type="entry name" value="FeoB_N"/>
    <property type="match status" value="1"/>
</dbReference>
<comment type="function">
    <text evidence="16">Probable transporter of a GTP-driven Fe(2+) uptake system.</text>
</comment>
<feature type="binding site" evidence="15">
    <location>
        <position position="36"/>
    </location>
    <ligand>
        <name>Mg(2+)</name>
        <dbReference type="ChEBI" id="CHEBI:18420"/>
        <label>2</label>
    </ligand>
</feature>
<evidence type="ECO:0000259" key="17">
    <source>
        <dbReference type="PROSITE" id="PS51711"/>
    </source>
</evidence>
<dbReference type="KEGG" id="acek:FLP30_01980"/>
<feature type="binding site" evidence="14">
    <location>
        <begin position="133"/>
        <end position="136"/>
    </location>
    <ligand>
        <name>GTP</name>
        <dbReference type="ChEBI" id="CHEBI:37565"/>
        <label>1</label>
    </ligand>
</feature>
<evidence type="ECO:0000313" key="19">
    <source>
        <dbReference type="Proteomes" id="UP000324536"/>
    </source>
</evidence>
<reference evidence="18 19" key="1">
    <citation type="submission" date="2019-09" db="EMBL/GenBank/DDBJ databases">
        <title>Genome sequencing of strain KACC 21233.</title>
        <authorList>
            <person name="Heo J."/>
            <person name="Kim S.-J."/>
            <person name="Kim J.-S."/>
            <person name="Hong S.-B."/>
            <person name="Kwon S.-W."/>
        </authorList>
    </citation>
    <scope>NUCLEOTIDE SEQUENCE [LARGE SCALE GENOMIC DNA]</scope>
    <source>
        <strain evidence="18 19">KACC 21233</strain>
    </source>
</reference>
<keyword evidence="4 16" id="KW-0410">Iron transport</keyword>
<keyword evidence="2 16" id="KW-0813">Transport</keyword>
<proteinExistence type="inferred from homology"/>
<feature type="domain" description="FeoB-type G" evidence="17">
    <location>
        <begin position="14"/>
        <end position="182"/>
    </location>
</feature>
<evidence type="ECO:0000256" key="7">
    <source>
        <dbReference type="ARBA" id="ARBA00022741"/>
    </source>
</evidence>
<accession>A0A5C1YN96</accession>
<dbReference type="InterPro" id="IPR006073">
    <property type="entry name" value="GTP-bd"/>
</dbReference>
<evidence type="ECO:0000313" key="18">
    <source>
        <dbReference type="EMBL" id="QEO16669.1"/>
    </source>
</evidence>
<feature type="binding site" evidence="15">
    <location>
        <position position="32"/>
    </location>
    <ligand>
        <name>Mg(2+)</name>
        <dbReference type="ChEBI" id="CHEBI:18420"/>
        <label>2</label>
    </ligand>
</feature>
<dbReference type="PRINTS" id="PR00326">
    <property type="entry name" value="GTP1OBG"/>
</dbReference>
<evidence type="ECO:0000256" key="9">
    <source>
        <dbReference type="ARBA" id="ARBA00023004"/>
    </source>
</evidence>
<sequence length="621" mass="67215">MSAATTTPDNAPAALRIALVGNPNCGKTALFNQLTGSRQKVANYAGVTVERKSGQLVTAAGRKVQVLDLPGTYSLEATSPDEAVTRDVCMGRYKGEPAPDLLICVVAATNLRLHLRFLLELRQLGRPMLVVLNMMDALHKQGLQADVPRLQAELGVPVVTTVGVQRGGAKNLVDALDGPMPPAPVPWEDMGDVHAQVHRLLGLCITREHPVGQKLEDTLDRWVLHPVWGMLILLVLLFIMFQAVFSWAQPFMDALQDGMNRLGALVGTVLPDGPLHGLVVDGIIGGAGTVVVFLPQILILFLWILTLEESGYLPRAAFLLDRFMAAAGLSGRSFIPLLSSFACAVPGIMATRTIQNPRDRMVTILIAPLMTCSARLPIYALLIGAFVPHQPVLGIFNLQGVVLFVLYAVGILSALVVAWVLKKGGNEEEHPLLMELPDYRWPSLRNLGLELWQRARIFLSRVGTIIVTLSVILWALSSFPAPPPGAQGAAIDWSLAGRIGHLMLPLFQPIGFNWQICVALIPGLAAREVAVSALGTVYAITASESDAAASLTPLLSSQWSLATALSLLAWYVYAPQCFSTLAVIRRETASWRMVLITMGYLFGLAYVAAFVTYHATRWMTG</sequence>
<dbReference type="PANTHER" id="PTHR43185:SF1">
    <property type="entry name" value="FE(2+) TRANSPORTER FEOB"/>
    <property type="match status" value="1"/>
</dbReference>
<dbReference type="InterPro" id="IPR050860">
    <property type="entry name" value="FeoB_GTPase"/>
</dbReference>
<evidence type="ECO:0000256" key="5">
    <source>
        <dbReference type="ARBA" id="ARBA00022519"/>
    </source>
</evidence>
<dbReference type="GO" id="GO:0015093">
    <property type="term" value="F:ferrous iron transmembrane transporter activity"/>
    <property type="evidence" value="ECO:0007669"/>
    <property type="project" value="UniProtKB-UniRule"/>
</dbReference>
<feature type="transmembrane region" description="Helical" evidence="16">
    <location>
        <begin position="283"/>
        <end position="305"/>
    </location>
</feature>
<evidence type="ECO:0000256" key="2">
    <source>
        <dbReference type="ARBA" id="ARBA00022448"/>
    </source>
</evidence>
<evidence type="ECO:0000256" key="14">
    <source>
        <dbReference type="PIRSR" id="PIRSR603373-1"/>
    </source>
</evidence>
<comment type="subcellular location">
    <subcellularLocation>
        <location evidence="1 16">Cell inner membrane</location>
        <topology evidence="1 16">Multi-pass membrane protein</topology>
    </subcellularLocation>
</comment>
<dbReference type="Pfam" id="PF07664">
    <property type="entry name" value="FeoB_C"/>
    <property type="match status" value="1"/>
</dbReference>
<dbReference type="InterPro" id="IPR030389">
    <property type="entry name" value="G_FEOB_dom"/>
</dbReference>
<feature type="binding site" evidence="14">
    <location>
        <begin position="21"/>
        <end position="28"/>
    </location>
    <ligand>
        <name>GTP</name>
        <dbReference type="ChEBI" id="CHEBI:37565"/>
        <label>1</label>
    </ligand>
</feature>
<keyword evidence="7 14" id="KW-0547">Nucleotide-binding</keyword>
<dbReference type="InterPro" id="IPR011642">
    <property type="entry name" value="Gate_dom"/>
</dbReference>
<dbReference type="InterPro" id="IPR011640">
    <property type="entry name" value="Fe2_transport_prot_B_C"/>
</dbReference>
<evidence type="ECO:0000256" key="6">
    <source>
        <dbReference type="ARBA" id="ARBA00022692"/>
    </source>
</evidence>
<feature type="binding site" evidence="14">
    <location>
        <begin position="68"/>
        <end position="71"/>
    </location>
    <ligand>
        <name>GTP</name>
        <dbReference type="ChEBI" id="CHEBI:37565"/>
        <label>1</label>
    </ligand>
</feature>
<feature type="transmembrane region" description="Helical" evidence="16">
    <location>
        <begin position="593"/>
        <end position="615"/>
    </location>
</feature>
<keyword evidence="6 16" id="KW-0812">Transmembrane</keyword>
<dbReference type="PROSITE" id="PS51711">
    <property type="entry name" value="G_FEOB"/>
    <property type="match status" value="1"/>
</dbReference>
<evidence type="ECO:0000256" key="10">
    <source>
        <dbReference type="ARBA" id="ARBA00023065"/>
    </source>
</evidence>
<gene>
    <name evidence="18" type="primary">feoB</name>
    <name evidence="18" type="ORF">FLP30_01980</name>
</gene>
<dbReference type="SUPFAM" id="SSF52540">
    <property type="entry name" value="P-loop containing nucleoside triphosphate hydrolases"/>
    <property type="match status" value="1"/>
</dbReference>
<keyword evidence="15" id="KW-0460">Magnesium</keyword>
<dbReference type="EMBL" id="CP043506">
    <property type="protein sequence ID" value="QEO16669.1"/>
    <property type="molecule type" value="Genomic_DNA"/>
</dbReference>
<evidence type="ECO:0000256" key="11">
    <source>
        <dbReference type="ARBA" id="ARBA00023134"/>
    </source>
</evidence>
<keyword evidence="19" id="KW-1185">Reference proteome</keyword>
<evidence type="ECO:0000256" key="8">
    <source>
        <dbReference type="ARBA" id="ARBA00022989"/>
    </source>
</evidence>
<keyword evidence="3" id="KW-1003">Cell membrane</keyword>
<dbReference type="AlphaFoldDB" id="A0A5C1YN96"/>
<keyword evidence="12 16" id="KW-0472">Membrane</keyword>
<feature type="transmembrane region" description="Helical" evidence="16">
    <location>
        <begin position="362"/>
        <end position="386"/>
    </location>
</feature>
<evidence type="ECO:0000256" key="4">
    <source>
        <dbReference type="ARBA" id="ARBA00022496"/>
    </source>
</evidence>
<dbReference type="GO" id="GO:0046872">
    <property type="term" value="F:metal ion binding"/>
    <property type="evidence" value="ECO:0007669"/>
    <property type="project" value="UniProtKB-KW"/>
</dbReference>
<dbReference type="PANTHER" id="PTHR43185">
    <property type="entry name" value="FERROUS IRON TRANSPORT PROTEIN B"/>
    <property type="match status" value="1"/>
</dbReference>
<keyword evidence="8 16" id="KW-1133">Transmembrane helix</keyword>
<feature type="binding site" evidence="14">
    <location>
        <begin position="46"/>
        <end position="50"/>
    </location>
    <ligand>
        <name>GTP</name>
        <dbReference type="ChEBI" id="CHEBI:37565"/>
        <label>1</label>
    </ligand>
</feature>
<evidence type="ECO:0000256" key="3">
    <source>
        <dbReference type="ARBA" id="ARBA00022475"/>
    </source>
</evidence>
<keyword evidence="5" id="KW-0997">Cell inner membrane</keyword>
<evidence type="ECO:0000256" key="15">
    <source>
        <dbReference type="PIRSR" id="PIRSR603373-2"/>
    </source>
</evidence>
<dbReference type="Proteomes" id="UP000324536">
    <property type="component" value="Chromosome"/>
</dbReference>
<dbReference type="Gene3D" id="3.40.50.300">
    <property type="entry name" value="P-loop containing nucleotide triphosphate hydrolases"/>
    <property type="match status" value="1"/>
</dbReference>
<dbReference type="OrthoDB" id="9809127at2"/>
<comment type="similarity">
    <text evidence="16">Belongs to the TRAFAC class TrmE-Era-EngA-EngB-Septin-like GTPase superfamily. FeoB GTPase (TC 9.A.8) family.</text>
</comment>
<feature type="transmembrane region" description="Helical" evidence="16">
    <location>
        <begin position="398"/>
        <end position="421"/>
    </location>
</feature>
<dbReference type="GO" id="GO:0005525">
    <property type="term" value="F:GTP binding"/>
    <property type="evidence" value="ECO:0007669"/>
    <property type="project" value="UniProtKB-KW"/>
</dbReference>
<feature type="transmembrane region" description="Helical" evidence="16">
    <location>
        <begin position="227"/>
        <end position="248"/>
    </location>
</feature>
<dbReference type="GO" id="GO:0005886">
    <property type="term" value="C:plasma membrane"/>
    <property type="evidence" value="ECO:0007669"/>
    <property type="project" value="UniProtKB-SubCell"/>
</dbReference>
<organism evidence="18 19">
    <name type="scientific">Acetobacter vaccinii</name>
    <dbReference type="NCBI Taxonomy" id="2592655"/>
    <lineage>
        <taxon>Bacteria</taxon>
        <taxon>Pseudomonadati</taxon>
        <taxon>Pseudomonadota</taxon>
        <taxon>Alphaproteobacteria</taxon>
        <taxon>Acetobacterales</taxon>
        <taxon>Acetobacteraceae</taxon>
        <taxon>Acetobacter</taxon>
    </lineage>
</organism>
<dbReference type="Pfam" id="PF07670">
    <property type="entry name" value="Gate"/>
    <property type="match status" value="2"/>
</dbReference>
<evidence type="ECO:0000256" key="12">
    <source>
        <dbReference type="ARBA" id="ARBA00023136"/>
    </source>
</evidence>
<evidence type="ECO:0000256" key="16">
    <source>
        <dbReference type="RuleBase" id="RU362098"/>
    </source>
</evidence>
<comment type="caution">
    <text evidence="16">Lacks conserved residue(s) required for the propagation of feature annotation.</text>
</comment>
<dbReference type="FunFam" id="3.40.50.300:FF:000426">
    <property type="entry name" value="Ferrous iron transport protein B"/>
    <property type="match status" value="1"/>
</dbReference>
<evidence type="ECO:0000256" key="1">
    <source>
        <dbReference type="ARBA" id="ARBA00004429"/>
    </source>
</evidence>
<dbReference type="RefSeq" id="WP_149278110.1">
    <property type="nucleotide sequence ID" value="NZ_CP043506.1"/>
</dbReference>
<protein>
    <recommendedName>
        <fullName evidence="13 16">Ferrous iron transport protein B</fullName>
    </recommendedName>
</protein>
<feature type="binding site" evidence="15">
    <location>
        <position position="35"/>
    </location>
    <ligand>
        <name>Mg(2+)</name>
        <dbReference type="ChEBI" id="CHEBI:18420"/>
        <label>2</label>
    </ligand>
</feature>
<evidence type="ECO:0000256" key="13">
    <source>
        <dbReference type="NCBIfam" id="TIGR00437"/>
    </source>
</evidence>
<name>A0A5C1YN96_9PROT</name>